<dbReference type="InterPro" id="IPR011009">
    <property type="entry name" value="Kinase-like_dom_sf"/>
</dbReference>
<keyword evidence="4" id="KW-0418">Kinase</keyword>
<gene>
    <name evidence="7" type="ORF">CK203_096836</name>
</gene>
<evidence type="ECO:0000256" key="4">
    <source>
        <dbReference type="ARBA" id="ARBA00022777"/>
    </source>
</evidence>
<dbReference type="SUPFAM" id="SSF56112">
    <property type="entry name" value="Protein kinase-like (PK-like)"/>
    <property type="match status" value="1"/>
</dbReference>
<dbReference type="Gene3D" id="1.10.510.10">
    <property type="entry name" value="Transferase(Phosphotransferase) domain 1"/>
    <property type="match status" value="1"/>
</dbReference>
<keyword evidence="2" id="KW-0808">Transferase</keyword>
<evidence type="ECO:0000256" key="5">
    <source>
        <dbReference type="ARBA" id="ARBA00022840"/>
    </source>
</evidence>
<keyword evidence="1" id="KW-0723">Serine/threonine-protein kinase</keyword>
<accession>A0A438BPR9</accession>
<keyword evidence="5" id="KW-0067">ATP-binding</keyword>
<dbReference type="GO" id="GO:0005524">
    <property type="term" value="F:ATP binding"/>
    <property type="evidence" value="ECO:0007669"/>
    <property type="project" value="UniProtKB-KW"/>
</dbReference>
<name>A0A438BPR9_VITVI</name>
<organism evidence="7 8">
    <name type="scientific">Vitis vinifera</name>
    <name type="common">Grape</name>
    <dbReference type="NCBI Taxonomy" id="29760"/>
    <lineage>
        <taxon>Eukaryota</taxon>
        <taxon>Viridiplantae</taxon>
        <taxon>Streptophyta</taxon>
        <taxon>Embryophyta</taxon>
        <taxon>Tracheophyta</taxon>
        <taxon>Spermatophyta</taxon>
        <taxon>Magnoliopsida</taxon>
        <taxon>eudicotyledons</taxon>
        <taxon>Gunneridae</taxon>
        <taxon>Pentapetalae</taxon>
        <taxon>rosids</taxon>
        <taxon>Vitales</taxon>
        <taxon>Vitaceae</taxon>
        <taxon>Viteae</taxon>
        <taxon>Vitis</taxon>
    </lineage>
</organism>
<dbReference type="PANTHER" id="PTHR27002">
    <property type="entry name" value="RECEPTOR-LIKE SERINE/THREONINE-PROTEIN KINASE SD1-8"/>
    <property type="match status" value="1"/>
</dbReference>
<dbReference type="Pfam" id="PF11883">
    <property type="entry name" value="DUF3403"/>
    <property type="match status" value="1"/>
</dbReference>
<evidence type="ECO:0000313" key="8">
    <source>
        <dbReference type="Proteomes" id="UP000288805"/>
    </source>
</evidence>
<dbReference type="InterPro" id="IPR021820">
    <property type="entry name" value="S-locus_recpt_kinase_C"/>
</dbReference>
<dbReference type="PANTHER" id="PTHR27002:SF181">
    <property type="entry name" value="RECEPTOR-LIKE SERINE_THREONINE-PROTEIN KINASE"/>
    <property type="match status" value="1"/>
</dbReference>
<keyword evidence="3" id="KW-0547">Nucleotide-binding</keyword>
<comment type="caution">
    <text evidence="7">The sequence shown here is derived from an EMBL/GenBank/DDBJ whole genome shotgun (WGS) entry which is preliminary data.</text>
</comment>
<evidence type="ECO:0000256" key="3">
    <source>
        <dbReference type="ARBA" id="ARBA00022741"/>
    </source>
</evidence>
<evidence type="ECO:0000259" key="6">
    <source>
        <dbReference type="Pfam" id="PF11883"/>
    </source>
</evidence>
<dbReference type="Proteomes" id="UP000288805">
    <property type="component" value="Unassembled WGS sequence"/>
</dbReference>
<dbReference type="EMBL" id="QGNW01002672">
    <property type="protein sequence ID" value="RVW12954.1"/>
    <property type="molecule type" value="Genomic_DNA"/>
</dbReference>
<sequence length="142" mass="15640">MHDHRLAAAGFSQVESLNFNGANNSSWRSLGFFRRPPNSNKRGYMSPECTIHGVFSVKSDVFSFSVLVLEIAWTLYGRSVFGADDRPSMSAVVQMLGSEGALPQPKQPGFFSETNIQESNPLPSKHATFSGYESSISFLEAR</sequence>
<dbReference type="AlphaFoldDB" id="A0A438BPR9"/>
<dbReference type="GO" id="GO:0004674">
    <property type="term" value="F:protein serine/threonine kinase activity"/>
    <property type="evidence" value="ECO:0007669"/>
    <property type="project" value="UniProtKB-KW"/>
</dbReference>
<evidence type="ECO:0000313" key="7">
    <source>
        <dbReference type="EMBL" id="RVW12954.1"/>
    </source>
</evidence>
<protein>
    <recommendedName>
        <fullName evidence="6">S-locus receptor kinase C-terminal domain-containing protein</fullName>
    </recommendedName>
</protein>
<reference evidence="7 8" key="1">
    <citation type="journal article" date="2018" name="PLoS Genet.">
        <title>Population sequencing reveals clonal diversity and ancestral inbreeding in the grapevine cultivar Chardonnay.</title>
        <authorList>
            <person name="Roach M.J."/>
            <person name="Johnson D.L."/>
            <person name="Bohlmann J."/>
            <person name="van Vuuren H.J."/>
            <person name="Jones S.J."/>
            <person name="Pretorius I.S."/>
            <person name="Schmidt S.A."/>
            <person name="Borneman A.R."/>
        </authorList>
    </citation>
    <scope>NUCLEOTIDE SEQUENCE [LARGE SCALE GENOMIC DNA]</scope>
    <source>
        <strain evidence="8">cv. Chardonnay</strain>
        <tissue evidence="7">Leaf</tissue>
    </source>
</reference>
<feature type="domain" description="S-locus receptor kinase C-terminal" evidence="6">
    <location>
        <begin position="99"/>
        <end position="142"/>
    </location>
</feature>
<evidence type="ECO:0000256" key="2">
    <source>
        <dbReference type="ARBA" id="ARBA00022679"/>
    </source>
</evidence>
<evidence type="ECO:0000256" key="1">
    <source>
        <dbReference type="ARBA" id="ARBA00022527"/>
    </source>
</evidence>
<proteinExistence type="predicted"/>